<dbReference type="PANTHER" id="PTHR44591:SF3">
    <property type="entry name" value="RESPONSE REGULATORY DOMAIN-CONTAINING PROTEIN"/>
    <property type="match status" value="1"/>
</dbReference>
<dbReference type="SMART" id="SM00448">
    <property type="entry name" value="REC"/>
    <property type="match status" value="1"/>
</dbReference>
<protein>
    <submittedName>
        <fullName evidence="4">Response regulator</fullName>
    </submittedName>
</protein>
<dbReference type="SUPFAM" id="SSF52172">
    <property type="entry name" value="CheY-like"/>
    <property type="match status" value="1"/>
</dbReference>
<evidence type="ECO:0000313" key="4">
    <source>
        <dbReference type="EMBL" id="MDU0807842.1"/>
    </source>
</evidence>
<dbReference type="Proteomes" id="UP001249959">
    <property type="component" value="Unassembled WGS sequence"/>
</dbReference>
<gene>
    <name evidence="4" type="ORF">PQG45_02200</name>
</gene>
<name>A0ABU3TPQ1_9BACT</name>
<proteinExistence type="predicted"/>
<evidence type="ECO:0000256" key="2">
    <source>
        <dbReference type="PROSITE-ProRule" id="PRU00169"/>
    </source>
</evidence>
<dbReference type="EMBL" id="JAVNWW010000001">
    <property type="protein sequence ID" value="MDU0807842.1"/>
    <property type="molecule type" value="Genomic_DNA"/>
</dbReference>
<evidence type="ECO:0000259" key="3">
    <source>
        <dbReference type="PROSITE" id="PS50110"/>
    </source>
</evidence>
<dbReference type="CDD" id="cd17574">
    <property type="entry name" value="REC_OmpR"/>
    <property type="match status" value="1"/>
</dbReference>
<dbReference type="PANTHER" id="PTHR44591">
    <property type="entry name" value="STRESS RESPONSE REGULATOR PROTEIN 1"/>
    <property type="match status" value="1"/>
</dbReference>
<dbReference type="Gene3D" id="3.40.50.2300">
    <property type="match status" value="1"/>
</dbReference>
<sequence length="123" mass="13985">MRILIADDEPAILMSLDFLMRKEGHQVFVARDGEEAIQLIEKELPEVIILDIMMPKVDGYGVCQQAKALKPTYQPAVVFISAKIAESDIEKGYEMGADLYIPKPFSNRDLVKKINELYEKLKN</sequence>
<dbReference type="InterPro" id="IPR011006">
    <property type="entry name" value="CheY-like_superfamily"/>
</dbReference>
<dbReference type="RefSeq" id="WP_316070233.1">
    <property type="nucleotide sequence ID" value="NZ_JAVNWW010000001.1"/>
</dbReference>
<dbReference type="InterPro" id="IPR050595">
    <property type="entry name" value="Bact_response_regulator"/>
</dbReference>
<accession>A0ABU3TPQ1</accession>
<dbReference type="InterPro" id="IPR001789">
    <property type="entry name" value="Sig_transdc_resp-reg_receiver"/>
</dbReference>
<dbReference type="Pfam" id="PF00072">
    <property type="entry name" value="Response_reg"/>
    <property type="match status" value="1"/>
</dbReference>
<feature type="domain" description="Response regulatory" evidence="3">
    <location>
        <begin position="2"/>
        <end position="118"/>
    </location>
</feature>
<keyword evidence="1 2" id="KW-0597">Phosphoprotein</keyword>
<keyword evidence="5" id="KW-1185">Reference proteome</keyword>
<evidence type="ECO:0000256" key="1">
    <source>
        <dbReference type="ARBA" id="ARBA00022553"/>
    </source>
</evidence>
<comment type="caution">
    <text evidence="4">The sequence shown here is derived from an EMBL/GenBank/DDBJ whole genome shotgun (WGS) entry which is preliminary data.</text>
</comment>
<dbReference type="PROSITE" id="PS50110">
    <property type="entry name" value="RESPONSE_REGULATORY"/>
    <property type="match status" value="1"/>
</dbReference>
<reference evidence="4 5" key="1">
    <citation type="submission" date="2023-09" db="EMBL/GenBank/DDBJ databases">
        <title>Aquirufa genomes.</title>
        <authorList>
            <person name="Pitt A."/>
        </authorList>
    </citation>
    <scope>NUCLEOTIDE SEQUENCE [LARGE SCALE GENOMIC DNA]</scope>
    <source>
        <strain evidence="4 5">LEOWEIH-7C</strain>
    </source>
</reference>
<evidence type="ECO:0000313" key="5">
    <source>
        <dbReference type="Proteomes" id="UP001249959"/>
    </source>
</evidence>
<feature type="modified residue" description="4-aspartylphosphate" evidence="2">
    <location>
        <position position="51"/>
    </location>
</feature>
<organism evidence="4 5">
    <name type="scientific">Aquirufa regiilacus</name>
    <dbReference type="NCBI Taxonomy" id="3024868"/>
    <lineage>
        <taxon>Bacteria</taxon>
        <taxon>Pseudomonadati</taxon>
        <taxon>Bacteroidota</taxon>
        <taxon>Cytophagia</taxon>
        <taxon>Cytophagales</taxon>
        <taxon>Flectobacillaceae</taxon>
        <taxon>Aquirufa</taxon>
    </lineage>
</organism>